<feature type="domain" description="OmpR/PhoB-type" evidence="5">
    <location>
        <begin position="129"/>
        <end position="228"/>
    </location>
</feature>
<keyword evidence="7" id="KW-1185">Reference proteome</keyword>
<dbReference type="Pfam" id="PF00486">
    <property type="entry name" value="Trans_reg_C"/>
    <property type="match status" value="1"/>
</dbReference>
<dbReference type="InterPro" id="IPR016032">
    <property type="entry name" value="Sig_transdc_resp-reg_C-effctor"/>
</dbReference>
<dbReference type="PANTHER" id="PTHR48111:SF47">
    <property type="entry name" value="TRANSCRIPTIONAL REGULATORY PROTEIN RSTA"/>
    <property type="match status" value="1"/>
</dbReference>
<dbReference type="InterPro" id="IPR036388">
    <property type="entry name" value="WH-like_DNA-bd_sf"/>
</dbReference>
<accession>A0A0A7EB95</accession>
<feature type="DNA-binding region" description="OmpR/PhoB-type" evidence="3">
    <location>
        <begin position="129"/>
        <end position="228"/>
    </location>
</feature>
<dbReference type="PANTHER" id="PTHR48111">
    <property type="entry name" value="REGULATOR OF RPOS"/>
    <property type="match status" value="1"/>
</dbReference>
<dbReference type="SMART" id="SM00862">
    <property type="entry name" value="Trans_reg_C"/>
    <property type="match status" value="1"/>
</dbReference>
<evidence type="ECO:0000256" key="2">
    <source>
        <dbReference type="PROSITE-ProRule" id="PRU00169"/>
    </source>
</evidence>
<dbReference type="GO" id="GO:0032993">
    <property type="term" value="C:protein-DNA complex"/>
    <property type="evidence" value="ECO:0007669"/>
    <property type="project" value="TreeGrafter"/>
</dbReference>
<gene>
    <name evidence="6" type="ORF">OM33_00615</name>
</gene>
<evidence type="ECO:0000256" key="1">
    <source>
        <dbReference type="ARBA" id="ARBA00023125"/>
    </source>
</evidence>
<reference evidence="6 7" key="1">
    <citation type="submission" date="2014-11" db="EMBL/GenBank/DDBJ databases">
        <title>Complete Genome Sequence of Pseudoalteromonas sp. Strain OCN003 Isolated from Kaneohe Bay, Oahu, Hawaii.</title>
        <authorList>
            <person name="Beurmann S."/>
            <person name="Videau P."/>
            <person name="Ushijima B."/>
            <person name="Smith A.M."/>
            <person name="Aeby G.S."/>
            <person name="Callahan S.M."/>
            <person name="Belcaid M."/>
        </authorList>
    </citation>
    <scope>NUCLEOTIDE SEQUENCE [LARGE SCALE GENOMIC DNA]</scope>
    <source>
        <strain evidence="6 7">OCN003</strain>
    </source>
</reference>
<feature type="modified residue" description="4-aspartylphosphate" evidence="2">
    <location>
        <position position="54"/>
    </location>
</feature>
<dbReference type="GO" id="GO:0000156">
    <property type="term" value="F:phosphorelay response regulator activity"/>
    <property type="evidence" value="ECO:0007669"/>
    <property type="project" value="TreeGrafter"/>
</dbReference>
<feature type="domain" description="Response regulatory" evidence="4">
    <location>
        <begin position="5"/>
        <end position="118"/>
    </location>
</feature>
<keyword evidence="2" id="KW-0597">Phosphoprotein</keyword>
<dbReference type="Gene3D" id="3.40.50.2300">
    <property type="match status" value="1"/>
</dbReference>
<dbReference type="SMART" id="SM00448">
    <property type="entry name" value="REC"/>
    <property type="match status" value="1"/>
</dbReference>
<dbReference type="InterPro" id="IPR011006">
    <property type="entry name" value="CheY-like_superfamily"/>
</dbReference>
<dbReference type="InterPro" id="IPR001789">
    <property type="entry name" value="Sig_transdc_resp-reg_receiver"/>
</dbReference>
<dbReference type="Proteomes" id="UP000030341">
    <property type="component" value="Chromosome 1"/>
</dbReference>
<dbReference type="GO" id="GO:0000976">
    <property type="term" value="F:transcription cis-regulatory region binding"/>
    <property type="evidence" value="ECO:0007669"/>
    <property type="project" value="TreeGrafter"/>
</dbReference>
<organism evidence="6 7">
    <name type="scientific">Pseudoalteromonas piratica</name>
    <dbReference type="NCBI Taxonomy" id="1348114"/>
    <lineage>
        <taxon>Bacteria</taxon>
        <taxon>Pseudomonadati</taxon>
        <taxon>Pseudomonadota</taxon>
        <taxon>Gammaproteobacteria</taxon>
        <taxon>Alteromonadales</taxon>
        <taxon>Pseudoalteromonadaceae</taxon>
        <taxon>Pseudoalteromonas</taxon>
    </lineage>
</organism>
<dbReference type="SUPFAM" id="SSF52172">
    <property type="entry name" value="CheY-like"/>
    <property type="match status" value="1"/>
</dbReference>
<dbReference type="EMBL" id="CP009888">
    <property type="protein sequence ID" value="AIY63834.1"/>
    <property type="molecule type" value="Genomic_DNA"/>
</dbReference>
<dbReference type="SUPFAM" id="SSF46894">
    <property type="entry name" value="C-terminal effector domain of the bipartite response regulators"/>
    <property type="match status" value="1"/>
</dbReference>
<dbReference type="eggNOG" id="COG0745">
    <property type="taxonomic scope" value="Bacteria"/>
</dbReference>
<dbReference type="STRING" id="1348114.OM33_00615"/>
<dbReference type="GO" id="GO:0005829">
    <property type="term" value="C:cytosol"/>
    <property type="evidence" value="ECO:0007669"/>
    <property type="project" value="TreeGrafter"/>
</dbReference>
<dbReference type="HOGENOM" id="CLU_000445_30_4_6"/>
<dbReference type="InterPro" id="IPR001867">
    <property type="entry name" value="OmpR/PhoB-type_DNA-bd"/>
</dbReference>
<evidence type="ECO:0000313" key="7">
    <source>
        <dbReference type="Proteomes" id="UP000030341"/>
    </source>
</evidence>
<dbReference type="InterPro" id="IPR039420">
    <property type="entry name" value="WalR-like"/>
</dbReference>
<dbReference type="KEGG" id="pseo:OM33_00615"/>
<dbReference type="CDD" id="cd00383">
    <property type="entry name" value="trans_reg_C"/>
    <property type="match status" value="1"/>
</dbReference>
<evidence type="ECO:0000313" key="6">
    <source>
        <dbReference type="EMBL" id="AIY63834.1"/>
    </source>
</evidence>
<dbReference type="GO" id="GO:0006355">
    <property type="term" value="P:regulation of DNA-templated transcription"/>
    <property type="evidence" value="ECO:0007669"/>
    <property type="project" value="InterPro"/>
</dbReference>
<dbReference type="AlphaFoldDB" id="A0A0A7EB95"/>
<evidence type="ECO:0000259" key="4">
    <source>
        <dbReference type="PROSITE" id="PS50110"/>
    </source>
</evidence>
<proteinExistence type="predicted"/>
<dbReference type="Gene3D" id="6.10.250.690">
    <property type="match status" value="1"/>
</dbReference>
<protein>
    <submittedName>
        <fullName evidence="6">Chemotaxis protein CheY</fullName>
    </submittedName>
</protein>
<sequence>MEKYNLIIVEDDHELASLTQAFFQQFEFNCKVISEGQRAVEQIIAEQPDLVLLDLMLPDIDGMQVFQQIKPSYSGKVAMLTARGDTIDQVLGLEFGADDYISKPIEPRLLLAKCRALLRREAAGEVNKEHNLSICDITINKHKREVQKAGHAIEFAAPEYDLLLLLIEHRGEVISRDFIFKSLWGMDYDGQNRQADIYISSIRSKLENDPNQPSLIKTVRSKGYLFTG</sequence>
<evidence type="ECO:0000256" key="3">
    <source>
        <dbReference type="PROSITE-ProRule" id="PRU01091"/>
    </source>
</evidence>
<name>A0A0A7EB95_9GAMM</name>
<evidence type="ECO:0000259" key="5">
    <source>
        <dbReference type="PROSITE" id="PS51755"/>
    </source>
</evidence>
<keyword evidence="1 3" id="KW-0238">DNA-binding</keyword>
<dbReference type="Gene3D" id="1.10.10.10">
    <property type="entry name" value="Winged helix-like DNA-binding domain superfamily/Winged helix DNA-binding domain"/>
    <property type="match status" value="1"/>
</dbReference>
<dbReference type="PROSITE" id="PS51755">
    <property type="entry name" value="OMPR_PHOB"/>
    <property type="match status" value="1"/>
</dbReference>
<dbReference type="RefSeq" id="WP_038637410.1">
    <property type="nucleotide sequence ID" value="NZ_CP009888.1"/>
</dbReference>
<dbReference type="PROSITE" id="PS50110">
    <property type="entry name" value="RESPONSE_REGULATORY"/>
    <property type="match status" value="1"/>
</dbReference>
<dbReference type="OrthoDB" id="9802426at2"/>
<dbReference type="Pfam" id="PF00072">
    <property type="entry name" value="Response_reg"/>
    <property type="match status" value="1"/>
</dbReference>